<dbReference type="EMBL" id="CM042880">
    <property type="protein sequence ID" value="KAI4389078.1"/>
    <property type="molecule type" value="Genomic_DNA"/>
</dbReference>
<comment type="caution">
    <text evidence="1">The sequence shown here is derived from an EMBL/GenBank/DDBJ whole genome shotgun (WGS) entry which is preliminary data.</text>
</comment>
<keyword evidence="2" id="KW-1185">Reference proteome</keyword>
<proteinExistence type="predicted"/>
<name>A0ACB9SEJ4_9MYRT</name>
<evidence type="ECO:0000313" key="1">
    <source>
        <dbReference type="EMBL" id="KAI4389078.1"/>
    </source>
</evidence>
<organism evidence="1 2">
    <name type="scientific">Melastoma candidum</name>
    <dbReference type="NCBI Taxonomy" id="119954"/>
    <lineage>
        <taxon>Eukaryota</taxon>
        <taxon>Viridiplantae</taxon>
        <taxon>Streptophyta</taxon>
        <taxon>Embryophyta</taxon>
        <taxon>Tracheophyta</taxon>
        <taxon>Spermatophyta</taxon>
        <taxon>Magnoliopsida</taxon>
        <taxon>eudicotyledons</taxon>
        <taxon>Gunneridae</taxon>
        <taxon>Pentapetalae</taxon>
        <taxon>rosids</taxon>
        <taxon>malvids</taxon>
        <taxon>Myrtales</taxon>
        <taxon>Melastomataceae</taxon>
        <taxon>Melastomatoideae</taxon>
        <taxon>Melastomateae</taxon>
        <taxon>Melastoma</taxon>
    </lineage>
</organism>
<dbReference type="Proteomes" id="UP001057402">
    <property type="component" value="Chromosome 1"/>
</dbReference>
<evidence type="ECO:0000313" key="2">
    <source>
        <dbReference type="Proteomes" id="UP001057402"/>
    </source>
</evidence>
<accession>A0ACB9SEJ4</accession>
<sequence>MMIMAAGGESRSSRRLCLYDEVVPFLAMISMECLNVGLQTLFKAATLHGMSHHVFLVYSYAVASLLLLPSPFFSTRSITLPPLSTGVLSKMGLAAVIGSSSQMVGYAGINLSSPTLASAIGNLMPASAFILTVLFGMEKVSLRMKGSQAKIIGTVVSILGAFVVTLYKGPPIILKHSISFLLPTLLGSQNLSWIIGGILLMAEYTLIPLFNIVQTQILKEYPAELTVVFFYNLFSCIIAAIVGVIFEPELSAWQLRGIGLTSAICLGLFGSCINLSVHAWTLRLKGPLYVAMFKPLSIVIAVAMGTVFLGDTLHLGSLVGSAIISVGFYAVIWGKAKEQQIVVEDAAIHRADGPHSEPSSTEQVPLLQKFRKPDDHFTR</sequence>
<gene>
    <name evidence="1" type="ORF">MLD38_001342</name>
</gene>
<protein>
    <submittedName>
        <fullName evidence="1">Uncharacterized protein</fullName>
    </submittedName>
</protein>
<reference evidence="2" key="1">
    <citation type="journal article" date="2023" name="Front. Plant Sci.">
        <title>Chromosomal-level genome assembly of Melastoma candidum provides insights into trichome evolution.</title>
        <authorList>
            <person name="Zhong Y."/>
            <person name="Wu W."/>
            <person name="Sun C."/>
            <person name="Zou P."/>
            <person name="Liu Y."/>
            <person name="Dai S."/>
            <person name="Zhou R."/>
        </authorList>
    </citation>
    <scope>NUCLEOTIDE SEQUENCE [LARGE SCALE GENOMIC DNA]</scope>
</reference>